<gene>
    <name evidence="5" type="ORF">B0H65DRAFT_540654</name>
</gene>
<evidence type="ECO:0000256" key="4">
    <source>
        <dbReference type="SAM" id="MobiDB-lite"/>
    </source>
</evidence>
<keyword evidence="6" id="KW-1185">Reference proteome</keyword>
<proteinExistence type="predicted"/>
<dbReference type="Pfam" id="PF12796">
    <property type="entry name" value="Ank_2"/>
    <property type="match status" value="1"/>
</dbReference>
<evidence type="ECO:0000313" key="5">
    <source>
        <dbReference type="EMBL" id="KAK3343138.1"/>
    </source>
</evidence>
<protein>
    <submittedName>
        <fullName evidence="5">Ankyrin repeat-containing domain protein</fullName>
    </submittedName>
</protein>
<evidence type="ECO:0000256" key="2">
    <source>
        <dbReference type="ARBA" id="ARBA00023043"/>
    </source>
</evidence>
<organism evidence="5 6">
    <name type="scientific">Neurospora tetraspora</name>
    <dbReference type="NCBI Taxonomy" id="94610"/>
    <lineage>
        <taxon>Eukaryota</taxon>
        <taxon>Fungi</taxon>
        <taxon>Dikarya</taxon>
        <taxon>Ascomycota</taxon>
        <taxon>Pezizomycotina</taxon>
        <taxon>Sordariomycetes</taxon>
        <taxon>Sordariomycetidae</taxon>
        <taxon>Sordariales</taxon>
        <taxon>Sordariaceae</taxon>
        <taxon>Neurospora</taxon>
    </lineage>
</organism>
<feature type="compositionally biased region" description="Low complexity" evidence="4">
    <location>
        <begin position="460"/>
        <end position="471"/>
    </location>
</feature>
<feature type="region of interest" description="Disordered" evidence="4">
    <location>
        <begin position="431"/>
        <end position="476"/>
    </location>
</feature>
<evidence type="ECO:0000256" key="3">
    <source>
        <dbReference type="PROSITE-ProRule" id="PRU00023"/>
    </source>
</evidence>
<reference evidence="5" key="1">
    <citation type="journal article" date="2023" name="Mol. Phylogenet. Evol.">
        <title>Genome-scale phylogeny and comparative genomics of the fungal order Sordariales.</title>
        <authorList>
            <person name="Hensen N."/>
            <person name="Bonometti L."/>
            <person name="Westerberg I."/>
            <person name="Brannstrom I.O."/>
            <person name="Guillou S."/>
            <person name="Cros-Aarteil S."/>
            <person name="Calhoun S."/>
            <person name="Haridas S."/>
            <person name="Kuo A."/>
            <person name="Mondo S."/>
            <person name="Pangilinan J."/>
            <person name="Riley R."/>
            <person name="LaButti K."/>
            <person name="Andreopoulos B."/>
            <person name="Lipzen A."/>
            <person name="Chen C."/>
            <person name="Yan M."/>
            <person name="Daum C."/>
            <person name="Ng V."/>
            <person name="Clum A."/>
            <person name="Steindorff A."/>
            <person name="Ohm R.A."/>
            <person name="Martin F."/>
            <person name="Silar P."/>
            <person name="Natvig D.O."/>
            <person name="Lalanne C."/>
            <person name="Gautier V."/>
            <person name="Ament-Velasquez S.L."/>
            <person name="Kruys A."/>
            <person name="Hutchinson M.I."/>
            <person name="Powell A.J."/>
            <person name="Barry K."/>
            <person name="Miller A.N."/>
            <person name="Grigoriev I.V."/>
            <person name="Debuchy R."/>
            <person name="Gladieux P."/>
            <person name="Hiltunen Thoren M."/>
            <person name="Johannesson H."/>
        </authorList>
    </citation>
    <scope>NUCLEOTIDE SEQUENCE</scope>
    <source>
        <strain evidence="5">CBS 560.94</strain>
    </source>
</reference>
<name>A0AAE0MR74_9PEZI</name>
<dbReference type="PROSITE" id="PS50088">
    <property type="entry name" value="ANK_REPEAT"/>
    <property type="match status" value="1"/>
</dbReference>
<dbReference type="RefSeq" id="XP_062680931.1">
    <property type="nucleotide sequence ID" value="XM_062829159.1"/>
</dbReference>
<dbReference type="InterPro" id="IPR002110">
    <property type="entry name" value="Ankyrin_rpt"/>
</dbReference>
<dbReference type="GeneID" id="87866313"/>
<keyword evidence="1" id="KW-0677">Repeat</keyword>
<dbReference type="PANTHER" id="PTHR24134:SF9">
    <property type="entry name" value="ANKYRIN REPEAT AND SOCS BOX PROTEIN 8"/>
    <property type="match status" value="1"/>
</dbReference>
<evidence type="ECO:0000256" key="1">
    <source>
        <dbReference type="ARBA" id="ARBA00022737"/>
    </source>
</evidence>
<evidence type="ECO:0000313" key="6">
    <source>
        <dbReference type="Proteomes" id="UP001278500"/>
    </source>
</evidence>
<sequence length="624" mass="69267">MDENEQSQHENETSKALAHALRTGDLATILRLLNSSQHPISPTTICISPNFPAGNPLSCTELVQCHPLGVASMFSHPKLVSHLLSIPQVLTHIDDPVSNLCKCLYDPVDTRALVDPDVWHDPAHWTALHLAICQGKEEEYENPPIILPNREPSLRIVKDLIKAGASLTGSADQPHQEKITILHTAALKGRVDILSYVLSPEFSRKAEVDINARDRKGRTPLHYAALRYSPSPDDDEKDLSCIRYLLYMGADRESRDIYSQTPFTLALSFGCFSSAKILFLKGAKHDFRFLFPHTYTLSFPLQVLAHSYETFFNSPSRPGPVAKPTWEAQRADLIKTITRLSPPGVTSVDCGCFYADNIDPDEQEVLHPLHIAAGDGSNPTSVLSLFLDAYAGPQSRSGSRGTWTTALHEAVRSQPPSERLRWSMVHPDYDPESGQIARFGEEPEPPAAASFVNPPPPSSPSRSNSTSSAITEESEERGIWKIGAKPRINTPAQLHQWTAILKCVVLITRGAKLCKTNSEGLTALDLAIRRSEGEESIYRIDEQGGQQYKYCSYKFVGSLLFNLILPFKNPPQPLLDVEDRMYLAEKLREVIVANPQLAFELVAAGVDLVVVKERRHEIHRTACE</sequence>
<comment type="caution">
    <text evidence="5">The sequence shown here is derived from an EMBL/GenBank/DDBJ whole genome shotgun (WGS) entry which is preliminary data.</text>
</comment>
<accession>A0AAE0MR74</accession>
<dbReference type="InterPro" id="IPR036770">
    <property type="entry name" value="Ankyrin_rpt-contain_sf"/>
</dbReference>
<dbReference type="Gene3D" id="1.25.40.20">
    <property type="entry name" value="Ankyrin repeat-containing domain"/>
    <property type="match status" value="1"/>
</dbReference>
<dbReference type="SMART" id="SM00248">
    <property type="entry name" value="ANK"/>
    <property type="match status" value="6"/>
</dbReference>
<dbReference type="SUPFAM" id="SSF48403">
    <property type="entry name" value="Ankyrin repeat"/>
    <property type="match status" value="1"/>
</dbReference>
<dbReference type="Proteomes" id="UP001278500">
    <property type="component" value="Unassembled WGS sequence"/>
</dbReference>
<keyword evidence="2 3" id="KW-0040">ANK repeat</keyword>
<feature type="repeat" description="ANK" evidence="3">
    <location>
        <begin position="216"/>
        <end position="257"/>
    </location>
</feature>
<reference evidence="5" key="2">
    <citation type="submission" date="2023-06" db="EMBL/GenBank/DDBJ databases">
        <authorList>
            <consortium name="Lawrence Berkeley National Laboratory"/>
            <person name="Haridas S."/>
            <person name="Hensen N."/>
            <person name="Bonometti L."/>
            <person name="Westerberg I."/>
            <person name="Brannstrom I.O."/>
            <person name="Guillou S."/>
            <person name="Cros-Aarteil S."/>
            <person name="Calhoun S."/>
            <person name="Kuo A."/>
            <person name="Mondo S."/>
            <person name="Pangilinan J."/>
            <person name="Riley R."/>
            <person name="Labutti K."/>
            <person name="Andreopoulos B."/>
            <person name="Lipzen A."/>
            <person name="Chen C."/>
            <person name="Yanf M."/>
            <person name="Daum C."/>
            <person name="Ng V."/>
            <person name="Clum A."/>
            <person name="Steindorff A."/>
            <person name="Ohm R."/>
            <person name="Martin F."/>
            <person name="Silar P."/>
            <person name="Natvig D."/>
            <person name="Lalanne C."/>
            <person name="Gautier V."/>
            <person name="Ament-Velasquez S.L."/>
            <person name="Kruys A."/>
            <person name="Hutchinson M.I."/>
            <person name="Powell A.J."/>
            <person name="Barry K."/>
            <person name="Miller A.N."/>
            <person name="Grigoriev I.V."/>
            <person name="Debuchy R."/>
            <person name="Gladieux P."/>
            <person name="Thoren M.H."/>
            <person name="Johannesson H."/>
        </authorList>
    </citation>
    <scope>NUCLEOTIDE SEQUENCE</scope>
    <source>
        <strain evidence="5">CBS 560.94</strain>
    </source>
</reference>
<dbReference type="EMBL" id="JAUEPP010000005">
    <property type="protein sequence ID" value="KAK3343138.1"/>
    <property type="molecule type" value="Genomic_DNA"/>
</dbReference>
<dbReference type="AlphaFoldDB" id="A0AAE0MR74"/>
<dbReference type="PANTHER" id="PTHR24134">
    <property type="entry name" value="ANKYRIN REPEAT-CONTAINING PROTEIN DDB_G0279043"/>
    <property type="match status" value="1"/>
</dbReference>